<dbReference type="EMBL" id="CAFBIZ010000158">
    <property type="protein sequence ID" value="CAB4851254.1"/>
    <property type="molecule type" value="Genomic_DNA"/>
</dbReference>
<organism evidence="2">
    <name type="scientific">freshwater metagenome</name>
    <dbReference type="NCBI Taxonomy" id="449393"/>
    <lineage>
        <taxon>unclassified sequences</taxon>
        <taxon>metagenomes</taxon>
        <taxon>ecological metagenomes</taxon>
    </lineage>
</organism>
<dbReference type="AntiFam" id="ANF00118">
    <property type="entry name" value="Shadow ORF (opposite ucp12)"/>
</dbReference>
<reference evidence="2" key="1">
    <citation type="submission" date="2020-05" db="EMBL/GenBank/DDBJ databases">
        <authorList>
            <person name="Chiriac C."/>
            <person name="Salcher M."/>
            <person name="Ghai R."/>
            <person name="Kavagutti S V."/>
        </authorList>
    </citation>
    <scope>NUCLEOTIDE SEQUENCE</scope>
</reference>
<accession>A0A6J7C263</accession>
<gene>
    <name evidence="2" type="ORF">UFOPK3268_01189</name>
</gene>
<protein>
    <submittedName>
        <fullName evidence="2">Unannotated protein</fullName>
    </submittedName>
</protein>
<dbReference type="AlphaFoldDB" id="A0A6J7C263"/>
<feature type="region of interest" description="Disordered" evidence="1">
    <location>
        <begin position="207"/>
        <end position="228"/>
    </location>
</feature>
<name>A0A6J7C263_9ZZZZ</name>
<sequence length="228" mass="25709">MLFEHPMLFGGRQPREQRENLGVAELHALKRIRGIADLPLTREKHQDVARALRLQRGDRIADGLHLISVVVVRNAERLVTDLHGKSAPGHFDDRRAAEVLAEPRGVDRRRRDHDPEVWTTRQDLLEIPEQEVNGETSFMGLVNDDRVVAFKETIIRDRGEQDAVGHHLHERAVARVIGEAHLVSDRSPDLDAKLFGHPIGNGSCRDPSRLRVADLPSDSTPEFQEDLG</sequence>
<evidence type="ECO:0000313" key="2">
    <source>
        <dbReference type="EMBL" id="CAB4851254.1"/>
    </source>
</evidence>
<proteinExistence type="predicted"/>
<evidence type="ECO:0000256" key="1">
    <source>
        <dbReference type="SAM" id="MobiDB-lite"/>
    </source>
</evidence>